<dbReference type="GO" id="GO:0003682">
    <property type="term" value="F:chromatin binding"/>
    <property type="evidence" value="ECO:0007669"/>
    <property type="project" value="InterPro"/>
</dbReference>
<gene>
    <name evidence="3" type="ORF">BDP27DRAFT_1372801</name>
    <name evidence="2" type="ORF">BDP27DRAFT_1376609</name>
</gene>
<dbReference type="EMBL" id="JADNRY010000878">
    <property type="protein sequence ID" value="KAF9025188.1"/>
    <property type="molecule type" value="Genomic_DNA"/>
</dbReference>
<dbReference type="InterPro" id="IPR001025">
    <property type="entry name" value="BAH_dom"/>
</dbReference>
<keyword evidence="4" id="KW-1185">Reference proteome</keyword>
<organism evidence="2 4">
    <name type="scientific">Rhodocollybia butyracea</name>
    <dbReference type="NCBI Taxonomy" id="206335"/>
    <lineage>
        <taxon>Eukaryota</taxon>
        <taxon>Fungi</taxon>
        <taxon>Dikarya</taxon>
        <taxon>Basidiomycota</taxon>
        <taxon>Agaricomycotina</taxon>
        <taxon>Agaricomycetes</taxon>
        <taxon>Agaricomycetidae</taxon>
        <taxon>Agaricales</taxon>
        <taxon>Marasmiineae</taxon>
        <taxon>Omphalotaceae</taxon>
        <taxon>Rhodocollybia</taxon>
    </lineage>
</organism>
<dbReference type="Pfam" id="PF01426">
    <property type="entry name" value="BAH"/>
    <property type="match status" value="1"/>
</dbReference>
<evidence type="ECO:0000313" key="2">
    <source>
        <dbReference type="EMBL" id="KAF9025188.1"/>
    </source>
</evidence>
<sequence>MPELLDKVIRLEELKLAVCSKHTDRRKLITKGPGKHNINIDLAVLEPENQAEWNYSKEDRLESGSRFLKAIVIDGVTYKLGNTVIVPIRVDSEDSTIKIPSLLPLPITVAKAKIFEDYFNWFAQIIYINLAGQIHVQWFNHRSKTARGKMANSQELYLQALCVPVSFYTITAKIEVQYFKTVTSRYPSTDKISISKYFCKNEYDPKTASFTDIRNEFYVFYYNKNDNCPVCDIVQEESNKQIPIAGDIGQIVFFDFPRDTSLVEMSTSPSNCEYESWEYLQIAGQGTQESKYLFSTNHNGSQVLPFGPQVLGPQVQVLLDLELWISLIFGTYNGYEETWMDVISERNYSRGENDQ</sequence>
<evidence type="ECO:0000259" key="1">
    <source>
        <dbReference type="PROSITE" id="PS51038"/>
    </source>
</evidence>
<dbReference type="PROSITE" id="PS51038">
    <property type="entry name" value="BAH"/>
    <property type="match status" value="1"/>
</dbReference>
<accession>A0A9P5P609</accession>
<dbReference type="InterPro" id="IPR043151">
    <property type="entry name" value="BAH_sf"/>
</dbReference>
<dbReference type="OrthoDB" id="5376140at2759"/>
<dbReference type="AlphaFoldDB" id="A0A9P5P609"/>
<protein>
    <recommendedName>
        <fullName evidence="1">BAH domain-containing protein</fullName>
    </recommendedName>
</protein>
<dbReference type="EMBL" id="JADNRY010000397">
    <property type="protein sequence ID" value="KAF9058319.1"/>
    <property type="molecule type" value="Genomic_DNA"/>
</dbReference>
<dbReference type="Gene3D" id="2.30.30.490">
    <property type="match status" value="1"/>
</dbReference>
<feature type="domain" description="BAH" evidence="1">
    <location>
        <begin position="99"/>
        <end position="214"/>
    </location>
</feature>
<proteinExistence type="predicted"/>
<comment type="caution">
    <text evidence="2">The sequence shown here is derived from an EMBL/GenBank/DDBJ whole genome shotgun (WGS) entry which is preliminary data.</text>
</comment>
<dbReference type="Proteomes" id="UP000772434">
    <property type="component" value="Unassembled WGS sequence"/>
</dbReference>
<evidence type="ECO:0000313" key="4">
    <source>
        <dbReference type="Proteomes" id="UP000772434"/>
    </source>
</evidence>
<reference evidence="2" key="1">
    <citation type="submission" date="2020-11" db="EMBL/GenBank/DDBJ databases">
        <authorList>
            <consortium name="DOE Joint Genome Institute"/>
            <person name="Ahrendt S."/>
            <person name="Riley R."/>
            <person name="Andreopoulos W."/>
            <person name="Labutti K."/>
            <person name="Pangilinan J."/>
            <person name="Ruiz-Duenas F.J."/>
            <person name="Barrasa J.M."/>
            <person name="Sanchez-Garcia M."/>
            <person name="Camarero S."/>
            <person name="Miyauchi S."/>
            <person name="Serrano A."/>
            <person name="Linde D."/>
            <person name="Babiker R."/>
            <person name="Drula E."/>
            <person name="Ayuso-Fernandez I."/>
            <person name="Pacheco R."/>
            <person name="Padilla G."/>
            <person name="Ferreira P."/>
            <person name="Barriuso J."/>
            <person name="Kellner H."/>
            <person name="Castanera R."/>
            <person name="Alfaro M."/>
            <person name="Ramirez L."/>
            <person name="Pisabarro A.G."/>
            <person name="Kuo A."/>
            <person name="Tritt A."/>
            <person name="Lipzen A."/>
            <person name="He G."/>
            <person name="Yan M."/>
            <person name="Ng V."/>
            <person name="Cullen D."/>
            <person name="Martin F."/>
            <person name="Rosso M.-N."/>
            <person name="Henrissat B."/>
            <person name="Hibbett D."/>
            <person name="Martinez A.T."/>
            <person name="Grigoriev I.V."/>
        </authorList>
    </citation>
    <scope>NUCLEOTIDE SEQUENCE</scope>
    <source>
        <strain evidence="2">AH 40177</strain>
    </source>
</reference>
<evidence type="ECO:0000313" key="3">
    <source>
        <dbReference type="EMBL" id="KAF9058319.1"/>
    </source>
</evidence>
<name>A0A9P5P609_9AGAR</name>